<dbReference type="SUPFAM" id="SSF52540">
    <property type="entry name" value="P-loop containing nucleoside triphosphate hydrolases"/>
    <property type="match status" value="1"/>
</dbReference>
<feature type="repeat" description="ANK" evidence="3">
    <location>
        <begin position="1552"/>
        <end position="1584"/>
    </location>
</feature>
<feature type="repeat" description="ANK" evidence="3">
    <location>
        <begin position="1181"/>
        <end position="1213"/>
    </location>
</feature>
<feature type="repeat" description="ANK" evidence="3">
    <location>
        <begin position="950"/>
        <end position="982"/>
    </location>
</feature>
<gene>
    <name evidence="7" type="ORF">N7456_010522</name>
</gene>
<feature type="repeat" description="ANK" evidence="3">
    <location>
        <begin position="1452"/>
        <end position="1484"/>
    </location>
</feature>
<dbReference type="Gene3D" id="1.20.120.1020">
    <property type="entry name" value="Prion-inhibition and propagation, HeLo domain"/>
    <property type="match status" value="1"/>
</dbReference>
<dbReference type="Pfam" id="PF12796">
    <property type="entry name" value="Ank_2"/>
    <property type="match status" value="7"/>
</dbReference>
<feature type="repeat" description="ANK" evidence="3">
    <location>
        <begin position="1283"/>
        <end position="1315"/>
    </location>
</feature>
<feature type="repeat" description="ANK" evidence="3">
    <location>
        <begin position="1082"/>
        <end position="1114"/>
    </location>
</feature>
<protein>
    <recommendedName>
        <fullName evidence="9">Prion-inhibition and propagation HeLo domain-containing protein</fullName>
    </recommendedName>
</protein>
<feature type="repeat" description="ANK" evidence="3">
    <location>
        <begin position="1419"/>
        <end position="1451"/>
    </location>
</feature>
<dbReference type="Gene3D" id="3.40.50.300">
    <property type="entry name" value="P-loop containing nucleotide triphosphate hydrolases"/>
    <property type="match status" value="1"/>
</dbReference>
<dbReference type="Gene3D" id="1.25.40.20">
    <property type="entry name" value="Ankyrin repeat-containing domain"/>
    <property type="match status" value="3"/>
</dbReference>
<feature type="repeat" description="ANK" evidence="3">
    <location>
        <begin position="983"/>
        <end position="1015"/>
    </location>
</feature>
<feature type="repeat" description="ANK" evidence="3">
    <location>
        <begin position="1316"/>
        <end position="1348"/>
    </location>
</feature>
<name>A0A9W9F6Y7_9EURO</name>
<dbReference type="PANTHER" id="PTHR24171">
    <property type="entry name" value="ANKYRIN REPEAT DOMAIN-CONTAINING PROTEIN 39-RELATED"/>
    <property type="match status" value="1"/>
</dbReference>
<feature type="repeat" description="ANK" evidence="3">
    <location>
        <begin position="818"/>
        <end position="850"/>
    </location>
</feature>
<feature type="repeat" description="ANK" evidence="3">
    <location>
        <begin position="851"/>
        <end position="876"/>
    </location>
</feature>
<dbReference type="Pfam" id="PF24883">
    <property type="entry name" value="NPHP3_N"/>
    <property type="match status" value="1"/>
</dbReference>
<dbReference type="Pfam" id="PF14479">
    <property type="entry name" value="HeLo"/>
    <property type="match status" value="1"/>
</dbReference>
<reference evidence="7" key="2">
    <citation type="journal article" date="2023" name="IMA Fungus">
        <title>Comparative genomic study of the Penicillium genus elucidates a diverse pangenome and 15 lateral gene transfer events.</title>
        <authorList>
            <person name="Petersen C."/>
            <person name="Sorensen T."/>
            <person name="Nielsen M.R."/>
            <person name="Sondergaard T.E."/>
            <person name="Sorensen J.L."/>
            <person name="Fitzpatrick D.A."/>
            <person name="Frisvad J.C."/>
            <person name="Nielsen K.L."/>
        </authorList>
    </citation>
    <scope>NUCLEOTIDE SEQUENCE</scope>
    <source>
        <strain evidence="7">IBT 30069</strain>
    </source>
</reference>
<dbReference type="InterPro" id="IPR036770">
    <property type="entry name" value="Ankyrin_rpt-contain_sf"/>
</dbReference>
<dbReference type="EMBL" id="JAPQKH010000006">
    <property type="protein sequence ID" value="KAJ5094661.1"/>
    <property type="molecule type" value="Genomic_DNA"/>
</dbReference>
<dbReference type="Pfam" id="PF22939">
    <property type="entry name" value="WHD_GPIID"/>
    <property type="match status" value="1"/>
</dbReference>
<organism evidence="7 8">
    <name type="scientific">Penicillium angulare</name>
    <dbReference type="NCBI Taxonomy" id="116970"/>
    <lineage>
        <taxon>Eukaryota</taxon>
        <taxon>Fungi</taxon>
        <taxon>Dikarya</taxon>
        <taxon>Ascomycota</taxon>
        <taxon>Pezizomycotina</taxon>
        <taxon>Eurotiomycetes</taxon>
        <taxon>Eurotiomycetidae</taxon>
        <taxon>Eurotiales</taxon>
        <taxon>Aspergillaceae</taxon>
        <taxon>Penicillium</taxon>
    </lineage>
</organism>
<feature type="repeat" description="ANK" evidence="3">
    <location>
        <begin position="1049"/>
        <end position="1081"/>
    </location>
</feature>
<dbReference type="OrthoDB" id="341259at2759"/>
<dbReference type="Pfam" id="PF00023">
    <property type="entry name" value="Ank"/>
    <property type="match status" value="1"/>
</dbReference>
<feature type="repeat" description="ANK" evidence="3">
    <location>
        <begin position="1148"/>
        <end position="1180"/>
    </location>
</feature>
<dbReference type="InterPro" id="IPR002110">
    <property type="entry name" value="Ankyrin_rpt"/>
</dbReference>
<feature type="repeat" description="ANK" evidence="3">
    <location>
        <begin position="1115"/>
        <end position="1147"/>
    </location>
</feature>
<evidence type="ECO:0000259" key="5">
    <source>
        <dbReference type="Pfam" id="PF22939"/>
    </source>
</evidence>
<dbReference type="Pfam" id="PF13637">
    <property type="entry name" value="Ank_4"/>
    <property type="match status" value="1"/>
</dbReference>
<feature type="repeat" description="ANK" evidence="3">
    <location>
        <begin position="1016"/>
        <end position="1048"/>
    </location>
</feature>
<comment type="caution">
    <text evidence="7">The sequence shown here is derived from an EMBL/GenBank/DDBJ whole genome shotgun (WGS) entry which is preliminary data.</text>
</comment>
<keyword evidence="8" id="KW-1185">Reference proteome</keyword>
<dbReference type="InterPro" id="IPR038305">
    <property type="entry name" value="HeLo_sf"/>
</dbReference>
<evidence type="ECO:0008006" key="9">
    <source>
        <dbReference type="Google" id="ProtNLM"/>
    </source>
</evidence>
<dbReference type="Pfam" id="PF13857">
    <property type="entry name" value="Ank_5"/>
    <property type="match status" value="1"/>
</dbReference>
<feature type="repeat" description="ANK" evidence="3">
    <location>
        <begin position="1485"/>
        <end position="1517"/>
    </location>
</feature>
<accession>A0A9W9F6Y7</accession>
<dbReference type="InterPro" id="IPR029498">
    <property type="entry name" value="HeLo_dom"/>
</dbReference>
<evidence type="ECO:0000313" key="8">
    <source>
        <dbReference type="Proteomes" id="UP001149165"/>
    </source>
</evidence>
<dbReference type="PROSITE" id="PS50297">
    <property type="entry name" value="ANK_REP_REGION"/>
    <property type="match status" value="19"/>
</dbReference>
<feature type="repeat" description="ANK" evidence="3">
    <location>
        <begin position="884"/>
        <end position="916"/>
    </location>
</feature>
<feature type="domain" description="Nephrocystin 3-like N-terminal" evidence="6">
    <location>
        <begin position="281"/>
        <end position="430"/>
    </location>
</feature>
<evidence type="ECO:0000313" key="7">
    <source>
        <dbReference type="EMBL" id="KAJ5094661.1"/>
    </source>
</evidence>
<keyword evidence="1" id="KW-0677">Repeat</keyword>
<dbReference type="SMART" id="SM00248">
    <property type="entry name" value="ANK"/>
    <property type="match status" value="25"/>
</dbReference>
<dbReference type="PROSITE" id="PS50088">
    <property type="entry name" value="ANK_REPEAT"/>
    <property type="match status" value="20"/>
</dbReference>
<feature type="domain" description="Prion-inhibition and propagation HeLo" evidence="4">
    <location>
        <begin position="6"/>
        <end position="167"/>
    </location>
</feature>
<feature type="domain" description="GPI inositol-deacylase winged helix" evidence="5">
    <location>
        <begin position="551"/>
        <end position="636"/>
    </location>
</feature>
<dbReference type="PRINTS" id="PR01415">
    <property type="entry name" value="ANKYRIN"/>
</dbReference>
<dbReference type="SUPFAM" id="SSF48403">
    <property type="entry name" value="Ankyrin repeat"/>
    <property type="match status" value="3"/>
</dbReference>
<feature type="repeat" description="ANK" evidence="3">
    <location>
        <begin position="1214"/>
        <end position="1246"/>
    </location>
</feature>
<evidence type="ECO:0000256" key="2">
    <source>
        <dbReference type="ARBA" id="ARBA00023043"/>
    </source>
</evidence>
<proteinExistence type="predicted"/>
<keyword evidence="2 3" id="KW-0040">ANK repeat</keyword>
<dbReference type="InterPro" id="IPR054471">
    <property type="entry name" value="GPIID_WHD"/>
</dbReference>
<reference evidence="7" key="1">
    <citation type="submission" date="2022-11" db="EMBL/GenBank/DDBJ databases">
        <authorList>
            <person name="Petersen C."/>
        </authorList>
    </citation>
    <scope>NUCLEOTIDE SEQUENCE</scope>
    <source>
        <strain evidence="7">IBT 30069</strain>
    </source>
</reference>
<dbReference type="InterPro" id="IPR056884">
    <property type="entry name" value="NPHP3-like_N"/>
</dbReference>
<feature type="repeat" description="ANK" evidence="3">
    <location>
        <begin position="1247"/>
        <end position="1279"/>
    </location>
</feature>
<dbReference type="InterPro" id="IPR027417">
    <property type="entry name" value="P-loop_NTPase"/>
</dbReference>
<evidence type="ECO:0000256" key="3">
    <source>
        <dbReference type="PROSITE-ProRule" id="PRU00023"/>
    </source>
</evidence>
<evidence type="ECO:0000256" key="1">
    <source>
        <dbReference type="ARBA" id="ARBA00022737"/>
    </source>
</evidence>
<evidence type="ECO:0000259" key="6">
    <source>
        <dbReference type="Pfam" id="PF24883"/>
    </source>
</evidence>
<evidence type="ECO:0000259" key="4">
    <source>
        <dbReference type="Pfam" id="PF14479"/>
    </source>
</evidence>
<dbReference type="Proteomes" id="UP001149165">
    <property type="component" value="Unassembled WGS sequence"/>
</dbReference>
<feature type="repeat" description="ANK" evidence="3">
    <location>
        <begin position="1384"/>
        <end position="1416"/>
    </location>
</feature>
<sequence>MDPVSFAVGIIGLAGLFSTCLDVVDRFGSFKEFGNESRALNAQFKAQKLRLENWGKAVGFQGNILLEKHSRLLDDRRVYATVEELLLAIKAVCSESFEDDSLGISHSPTEGKSFRDQVWPRQGRNAQESKRAKLGWALRNKAKRMAQVGQFSTLVDNLHSLVPTDGSRGDHTTALRYGESAKSDQVFLSGKFWSLLVSIWIMFSVLSHTKITIDALPNRNGWTTEFARILSKIEAEIEDEIKRDIHLWLLGSYSQNELYEISVARRLDKTCEWATPDFFDEHTKVLWINGPAGFGKSILCAKIIEHLISTSSAPVAHFFFSSDFETRRDLFFAIRSWISQMISHDTVFAMTRQSASASEGRQSSRRCIVRLLREIVTNVPSCIFAIDGLDECGWVGEGHRTGDHGSISEFLDTLMSTISGTSTRLLIVSRDEPDIRNSLSESFTGSDITHHKISPHDVRSDTEVFSRSIVDKKLSNRNESTKKDIAKRLADHCDGQFLWVKMQEECLRSGKSQKKIEQTITSTPPGIEHTYERNWGRISGFTEQDRERTVLLLRWITFALRPLTVNEITGALLISEDEDGIQMDELPDIIDENYISTEILNLCGSLIEIRVPQTECRAGLKTLHLAHFSVKEYLLTVLPHPGKMTGMQLNSSLAASTDAAMAAHDTLLANICLRFVNCEQAWVAKFEDGELDNPLIAFRDYASLSWYNHGSMGDRADNEFLRLVNELFDMKSENWRAWKRCFDLNDGLNVDEQVAIEKGEHGDDKSVYSVVSDAPDRPFKATVSSKSPLYYAARFGLVEIMDRLIIENKHAIDEKGNQGETSLSIACRSGNLQIFEKLLANEADIECVDDLGDTPLSISALNGHLEIVKLLLEKGALPQPKVVDVRTPLHNASNYGHFEIVKLLLERGASPQLKNVGLLTPLYCAASRGHLRIVEILLDFCVNTENHDLRGWTPLHGAASNGHLEIVRLLLEKGWDPESKTLELSTPLYYAAMQGHLEVARFLIEKGADAGSINSKLITPLHCAAENGHLGIMNLLLEKGADPRAKDSDSTTPIHFAIAESHIENVRALLESGADPTDPNTAGVRPVHVAAEVGALEIIQLLYDRGVDIDIPKENGGNALAIATIKGHTEIVRFLIEKGANIEFPSLTLDTPLIWAAMSGHLDIVKILIEKGANIEHRIQFQMTPVIYAAKRGRAEILQTLINAGANIDALNNKDQAPLHLAAVRGHTDVVRILLENGANHEVTTRSGWTPLSAAASIGNSNIVKMLLARGANVETRSSNNTMKRSPLHLAVLCESVETAALILEKRPDINSLDSYGYTPLMLAVFYGCLEIAKLLLDKGASYQTEDNIGRTTVFAAAEYDQVEMLKLLLAQEPPPSVTSTDENGVTPLNIASKKGHLEIVRILLHNGAHVSLETSTHNNMTPLYSACLHGHFEVVQSLIDEGANVSTSTLSQETPLTIASKYGETEIVRLLLANGAEINHSTDFRETPLYRAIYEDRIDSMRLLLQNGADVHIRNICGRLPLHTSVRRGSVESSELLFQFGDPDIEARDRSGRTALFTAAEIGNLDQLKLLLAKGALINAKDTYGATPFMAAVRNGHKGVMECLLSAHNTPDMQVKDIWG</sequence>
<dbReference type="PANTHER" id="PTHR24171:SF9">
    <property type="entry name" value="ANKYRIN REPEAT DOMAIN-CONTAINING PROTEIN 39"/>
    <property type="match status" value="1"/>
</dbReference>